<dbReference type="CDD" id="cd03801">
    <property type="entry name" value="GT4_PimA-like"/>
    <property type="match status" value="1"/>
</dbReference>
<accession>A0ABN2TNM7</accession>
<keyword evidence="3" id="KW-1185">Reference proteome</keyword>
<name>A0ABN2TNM7_9MICO</name>
<dbReference type="Proteomes" id="UP001500755">
    <property type="component" value="Unassembled WGS sequence"/>
</dbReference>
<keyword evidence="1" id="KW-0808">Transferase</keyword>
<organism evidence="2 3">
    <name type="scientific">Brevibacterium samyangense</name>
    <dbReference type="NCBI Taxonomy" id="366888"/>
    <lineage>
        <taxon>Bacteria</taxon>
        <taxon>Bacillati</taxon>
        <taxon>Actinomycetota</taxon>
        <taxon>Actinomycetes</taxon>
        <taxon>Micrococcales</taxon>
        <taxon>Brevibacteriaceae</taxon>
        <taxon>Brevibacterium</taxon>
    </lineage>
</organism>
<proteinExistence type="predicted"/>
<dbReference type="PANTHER" id="PTHR46401:SF2">
    <property type="entry name" value="GLYCOSYLTRANSFERASE WBBK-RELATED"/>
    <property type="match status" value="1"/>
</dbReference>
<reference evidence="2 3" key="1">
    <citation type="journal article" date="2019" name="Int. J. Syst. Evol. Microbiol.">
        <title>The Global Catalogue of Microorganisms (GCM) 10K type strain sequencing project: providing services to taxonomists for standard genome sequencing and annotation.</title>
        <authorList>
            <consortium name="The Broad Institute Genomics Platform"/>
            <consortium name="The Broad Institute Genome Sequencing Center for Infectious Disease"/>
            <person name="Wu L."/>
            <person name="Ma J."/>
        </authorList>
    </citation>
    <scope>NUCLEOTIDE SEQUENCE [LARGE SCALE GENOMIC DNA]</scope>
    <source>
        <strain evidence="2 3">JCM 14546</strain>
    </source>
</reference>
<dbReference type="EMBL" id="BAAANO010000038">
    <property type="protein sequence ID" value="GAA2015592.1"/>
    <property type="molecule type" value="Genomic_DNA"/>
</dbReference>
<dbReference type="Gene3D" id="3.40.50.2000">
    <property type="entry name" value="Glycogen Phosphorylase B"/>
    <property type="match status" value="1"/>
</dbReference>
<dbReference type="Pfam" id="PF13692">
    <property type="entry name" value="Glyco_trans_1_4"/>
    <property type="match status" value="1"/>
</dbReference>
<comment type="caution">
    <text evidence="2">The sequence shown here is derived from an EMBL/GenBank/DDBJ whole genome shotgun (WGS) entry which is preliminary data.</text>
</comment>
<dbReference type="SUPFAM" id="SSF53756">
    <property type="entry name" value="UDP-Glycosyltransferase/glycogen phosphorylase"/>
    <property type="match status" value="1"/>
</dbReference>
<gene>
    <name evidence="2" type="ORF">GCM10009755_29200</name>
</gene>
<dbReference type="PANTHER" id="PTHR46401">
    <property type="entry name" value="GLYCOSYLTRANSFERASE WBBK-RELATED"/>
    <property type="match status" value="1"/>
</dbReference>
<protein>
    <submittedName>
        <fullName evidence="2">Glycosyltransferase</fullName>
    </submittedName>
</protein>
<evidence type="ECO:0000313" key="3">
    <source>
        <dbReference type="Proteomes" id="UP001500755"/>
    </source>
</evidence>
<sequence length="350" mass="38116">MSRILVFPAWRTNPYLTMLYSEARAQGWRASGHIWFGPTLADLAALSSGDAFHLHWTAPIADVPDEEEFAHRIDRLDAALAEAHDRGVRILWTVHNLMTHDSRYVEQEIRLATVLAARADTILVLNSKTADVAAPFYTIPEHKIVHLQHSSYQGVYPAPLGRDAARAATGIPVTADVVGFTGAIRPYKGVDSLLAAAERLAGRNPHTAIALAGGANAREIEQLERILPRHVPVYRQYGVLTDAEIAAWTEASDVLVLAYEAILNSGSMMLAATLGVPVVLPGLDHLRADFGDEAWIEFFDPSVDDKAGAIADAIERVLATRAEKSAAARSFARTHLPRRMAVDFLGILGV</sequence>
<evidence type="ECO:0000313" key="2">
    <source>
        <dbReference type="EMBL" id="GAA2015592.1"/>
    </source>
</evidence>
<evidence type="ECO:0000256" key="1">
    <source>
        <dbReference type="ARBA" id="ARBA00022679"/>
    </source>
</evidence>